<sequence length="416" mass="43528">MRVAAFSRRQRGQALAEALPLLAVLLLAWAAVAWLGTLRHQALRLGQHSRVAAFMAAAAAPSAPRTAILARQAGVAGRTAADGMPALLARDWLQVDTRLLRAQAAEPAAMPGGLLREGAITAVLRGVTVLAIGPGHASDARGGNDRLARSVAGWQLAHRAAARASGRGCLGPARRRAGLAADLGRYGIGRWRRVAEATLTPAHLAASASTWLHLPPGVVAAALAGQIQMFGVPAEVRVFHAPQGIDALLAHFATRHAELRDLTVLPGLAVLAGGAGDCTHTISLAPQFGGVEGVAARLCWPRGLPSRQPLADVLLPPHARLRLDVATRDGPVSVAQQVWHWRAAGPTVTARWAVRREARLRASGWRLQGAAGPACRCGAPQTWLRAGPQGRERLSLQPALHANGCGMRLLHIGGAP</sequence>
<organism evidence="1 2">
    <name type="scientific">Bordetella pertussis</name>
    <dbReference type="NCBI Taxonomy" id="520"/>
    <lineage>
        <taxon>Bacteria</taxon>
        <taxon>Pseudomonadati</taxon>
        <taxon>Pseudomonadota</taxon>
        <taxon>Betaproteobacteria</taxon>
        <taxon>Burkholderiales</taxon>
        <taxon>Alcaligenaceae</taxon>
        <taxon>Bordetella</taxon>
    </lineage>
</organism>
<protein>
    <recommendedName>
        <fullName evidence="3">Pilus assembly protein</fullName>
    </recommendedName>
</protein>
<dbReference type="GeneID" id="69603823"/>
<evidence type="ECO:0000313" key="1">
    <source>
        <dbReference type="EMBL" id="SUV65884.1"/>
    </source>
</evidence>
<dbReference type="Proteomes" id="UP000255014">
    <property type="component" value="Unassembled WGS sequence"/>
</dbReference>
<dbReference type="EMBL" id="UFTT01000002">
    <property type="protein sequence ID" value="SUV65884.1"/>
    <property type="molecule type" value="Genomic_DNA"/>
</dbReference>
<proteinExistence type="predicted"/>
<gene>
    <name evidence="1" type="ORF">NCTC10911_02926</name>
</gene>
<evidence type="ECO:0000313" key="2">
    <source>
        <dbReference type="Proteomes" id="UP000255014"/>
    </source>
</evidence>
<dbReference type="AlphaFoldDB" id="A0A381A4H8"/>
<accession>A0A381A4H8</accession>
<reference evidence="1 2" key="1">
    <citation type="submission" date="2018-06" db="EMBL/GenBank/DDBJ databases">
        <authorList>
            <consortium name="Pathogen Informatics"/>
            <person name="Doyle S."/>
        </authorList>
    </citation>
    <scope>NUCLEOTIDE SEQUENCE [LARGE SCALE GENOMIC DNA]</scope>
    <source>
        <strain evidence="1 2">NCTC10911</strain>
    </source>
</reference>
<evidence type="ECO:0008006" key="3">
    <source>
        <dbReference type="Google" id="ProtNLM"/>
    </source>
</evidence>
<name>A0A381A4H8_BORPT</name>
<dbReference type="RefSeq" id="WP_019247278.1">
    <property type="nucleotide sequence ID" value="NZ_AP024746.1"/>
</dbReference>